<dbReference type="STRING" id="1179773.BN6_80040"/>
<evidence type="ECO:0000313" key="1">
    <source>
        <dbReference type="EMBL" id="CCH35222.1"/>
    </source>
</evidence>
<dbReference type="EMBL" id="HE804045">
    <property type="protein sequence ID" value="CCH35222.1"/>
    <property type="molecule type" value="Genomic_DNA"/>
</dbReference>
<evidence type="ECO:0000313" key="2">
    <source>
        <dbReference type="Proteomes" id="UP000006281"/>
    </source>
</evidence>
<protein>
    <submittedName>
        <fullName evidence="1">Uncharacterized protein</fullName>
    </submittedName>
</protein>
<dbReference type="HOGENOM" id="CLU_1721029_0_0_11"/>
<name>K0KCG3_SACES</name>
<proteinExistence type="predicted"/>
<dbReference type="Proteomes" id="UP000006281">
    <property type="component" value="Chromosome"/>
</dbReference>
<dbReference type="PATRIC" id="fig|1179773.3.peg.8079"/>
<gene>
    <name evidence="1" type="ordered locus">BN6_80040</name>
</gene>
<dbReference type="AlphaFoldDB" id="K0KCG3"/>
<organism evidence="1 2">
    <name type="scientific">Saccharothrix espanaensis (strain ATCC 51144 / DSM 44229 / JCM 9112 / NBRC 15066 / NRRL 15764)</name>
    <dbReference type="NCBI Taxonomy" id="1179773"/>
    <lineage>
        <taxon>Bacteria</taxon>
        <taxon>Bacillati</taxon>
        <taxon>Actinomycetota</taxon>
        <taxon>Actinomycetes</taxon>
        <taxon>Pseudonocardiales</taxon>
        <taxon>Pseudonocardiaceae</taxon>
        <taxon>Saccharothrix</taxon>
    </lineage>
</organism>
<sequence>MPKSGALKRCAGMFGGARTCRTVLASAVRPVQVGGLMKVLTRLDIALGNELGKIMNALSSKCRPLTWSVDELDWLAGRLRVSAFPGSDYSDDEGLTVVNEWVDAFGLVVTQGSTCPGVIEYVGVIGDIPVKLWGVVDRDVFERLEVTHGQER</sequence>
<accession>K0KCG3</accession>
<keyword evidence="2" id="KW-1185">Reference proteome</keyword>
<reference evidence="1 2" key="1">
    <citation type="journal article" date="2012" name="BMC Genomics">
        <title>Complete genome sequence of Saccharothrix espanaensis DSM 44229T and comparison to the other completely sequenced Pseudonocardiaceae.</title>
        <authorList>
            <person name="Strobel T."/>
            <person name="Al-Dilaimi A."/>
            <person name="Blom J."/>
            <person name="Gessner A."/>
            <person name="Kalinowski J."/>
            <person name="Luzhetska M."/>
            <person name="Puhler A."/>
            <person name="Szczepanowski R."/>
            <person name="Bechthold A."/>
            <person name="Ruckert C."/>
        </authorList>
    </citation>
    <scope>NUCLEOTIDE SEQUENCE [LARGE SCALE GENOMIC DNA]</scope>
    <source>
        <strain evidence="2">ATCC 51144 / DSM 44229 / JCM 9112 / NBRC 15066 / NRRL 15764</strain>
    </source>
</reference>
<dbReference type="KEGG" id="sesp:BN6_80040"/>